<dbReference type="InterPro" id="IPR006311">
    <property type="entry name" value="TAT_signal"/>
</dbReference>
<evidence type="ECO:0000256" key="3">
    <source>
        <dbReference type="ARBA" id="ARBA00022729"/>
    </source>
</evidence>
<dbReference type="PANTHER" id="PTHR30290:SF38">
    <property type="entry name" value="D,D-DIPEPTIDE-BINDING PERIPLASMIC PROTEIN DDPA-RELATED"/>
    <property type="match status" value="1"/>
</dbReference>
<dbReference type="RefSeq" id="WP_320502631.1">
    <property type="nucleotide sequence ID" value="NZ_JAXCLX010000004.1"/>
</dbReference>
<comment type="similarity">
    <text evidence="2">Belongs to the bacterial solute-binding protein 5 family.</text>
</comment>
<evidence type="ECO:0000256" key="1">
    <source>
        <dbReference type="ARBA" id="ARBA00004418"/>
    </source>
</evidence>
<protein>
    <submittedName>
        <fullName evidence="5">ABC transporter substrate-binding protein</fullName>
    </submittedName>
</protein>
<dbReference type="Proteomes" id="UP001271769">
    <property type="component" value="Unassembled WGS sequence"/>
</dbReference>
<sequence>MNQWEELQQAAFAKRVSRRDFMRRAAALGVSTALATGVLSRAGYAQEPKKGGTFKIGLGHGATTDSLDPATYPDQMTGTVGWGASGNSLTEMDPAGNIVGDLAESFEPSEGAKKWAFKLRKGVTFHNGKTVTPEDVIASYKHHMGPDSKSAAKSVVDTIEDIKADGDTIVFTLKGGNADFPFYVSDYHLKTMPMKADGTVDWQSGISTGPYSIEKFEPGIGAKLKRYDGFYGKAYFDDVEIKVIADVAARTNALASGEIHFMDRCDPKTVNLLKKNPDVAVNEVTGYGHYIFVMNTQVAPFDNPDVRNALKNAIDREEIAKKVFHGYASPGNDNPIAPSVQYAINPEPIHTFNPDLVKELLKKAGKEGLTVDLSVSDAAFTGAVDAATLFKETAAKAGININVIQEAADSYWDAVWLKKPFCASYWNGRPTCDWMFTQAYAADAPWNDTFWKNPRFNELLVAARSETNSDIRAKQYAEMQQLVHDDGGLINIVFNNFVSANSKAVAHGDLLSNWDVDGMKICSRWWMA</sequence>
<dbReference type="PROSITE" id="PS51318">
    <property type="entry name" value="TAT"/>
    <property type="match status" value="1"/>
</dbReference>
<comment type="subcellular location">
    <subcellularLocation>
        <location evidence="1">Periplasm</location>
    </subcellularLocation>
</comment>
<dbReference type="Gene3D" id="3.90.76.10">
    <property type="entry name" value="Dipeptide-binding Protein, Domain 1"/>
    <property type="match status" value="1"/>
</dbReference>
<comment type="caution">
    <text evidence="5">The sequence shown here is derived from an EMBL/GenBank/DDBJ whole genome shotgun (WGS) entry which is preliminary data.</text>
</comment>
<name>A0ABU5E497_9PROT</name>
<dbReference type="PIRSF" id="PIRSF002741">
    <property type="entry name" value="MppA"/>
    <property type="match status" value="1"/>
</dbReference>
<dbReference type="Gene3D" id="3.40.190.10">
    <property type="entry name" value="Periplasmic binding protein-like II"/>
    <property type="match status" value="1"/>
</dbReference>
<accession>A0ABU5E497</accession>
<evidence type="ECO:0000313" key="6">
    <source>
        <dbReference type="Proteomes" id="UP001271769"/>
    </source>
</evidence>
<evidence type="ECO:0000259" key="4">
    <source>
        <dbReference type="Pfam" id="PF00496"/>
    </source>
</evidence>
<dbReference type="Gene3D" id="3.10.105.10">
    <property type="entry name" value="Dipeptide-binding Protein, Domain 3"/>
    <property type="match status" value="1"/>
</dbReference>
<dbReference type="Pfam" id="PF00496">
    <property type="entry name" value="SBP_bac_5"/>
    <property type="match status" value="1"/>
</dbReference>
<evidence type="ECO:0000313" key="5">
    <source>
        <dbReference type="EMBL" id="MDY0874157.1"/>
    </source>
</evidence>
<gene>
    <name evidence="5" type="ORF">SMD31_19605</name>
</gene>
<proteinExistence type="inferred from homology"/>
<dbReference type="InterPro" id="IPR030678">
    <property type="entry name" value="Peptide/Ni-bd"/>
</dbReference>
<organism evidence="5 6">
    <name type="scientific">Dongia rigui</name>
    <dbReference type="NCBI Taxonomy" id="940149"/>
    <lineage>
        <taxon>Bacteria</taxon>
        <taxon>Pseudomonadati</taxon>
        <taxon>Pseudomonadota</taxon>
        <taxon>Alphaproteobacteria</taxon>
        <taxon>Rhodospirillales</taxon>
        <taxon>Dongiaceae</taxon>
        <taxon>Dongia</taxon>
    </lineage>
</organism>
<dbReference type="EMBL" id="JAXCLX010000004">
    <property type="protein sequence ID" value="MDY0874157.1"/>
    <property type="molecule type" value="Genomic_DNA"/>
</dbReference>
<dbReference type="CDD" id="cd08503">
    <property type="entry name" value="PBP2_NikA_DppA_OppA_like_17"/>
    <property type="match status" value="1"/>
</dbReference>
<evidence type="ECO:0000256" key="2">
    <source>
        <dbReference type="ARBA" id="ARBA00005695"/>
    </source>
</evidence>
<dbReference type="InterPro" id="IPR000914">
    <property type="entry name" value="SBP_5_dom"/>
</dbReference>
<reference evidence="5 6" key="1">
    <citation type="journal article" date="2013" name="Antonie Van Leeuwenhoek">
        <title>Dongia rigui sp. nov., isolated from freshwater of a large wetland in Korea.</title>
        <authorList>
            <person name="Baik K.S."/>
            <person name="Hwang Y.M."/>
            <person name="Choi J.S."/>
            <person name="Kwon J."/>
            <person name="Seong C.N."/>
        </authorList>
    </citation>
    <scope>NUCLEOTIDE SEQUENCE [LARGE SCALE GENOMIC DNA]</scope>
    <source>
        <strain evidence="5 6">04SU4-P</strain>
    </source>
</reference>
<feature type="domain" description="Solute-binding protein family 5" evidence="4">
    <location>
        <begin position="98"/>
        <end position="446"/>
    </location>
</feature>
<dbReference type="InterPro" id="IPR039424">
    <property type="entry name" value="SBP_5"/>
</dbReference>
<keyword evidence="3" id="KW-0732">Signal</keyword>
<dbReference type="SUPFAM" id="SSF53850">
    <property type="entry name" value="Periplasmic binding protein-like II"/>
    <property type="match status" value="1"/>
</dbReference>
<dbReference type="PANTHER" id="PTHR30290">
    <property type="entry name" value="PERIPLASMIC BINDING COMPONENT OF ABC TRANSPORTER"/>
    <property type="match status" value="1"/>
</dbReference>
<keyword evidence="6" id="KW-1185">Reference proteome</keyword>